<dbReference type="SUPFAM" id="SSF57850">
    <property type="entry name" value="RING/U-box"/>
    <property type="match status" value="1"/>
</dbReference>
<protein>
    <recommendedName>
        <fullName evidence="2">RING-type domain-containing protein</fullName>
    </recommendedName>
</protein>
<dbReference type="GO" id="GO:0008270">
    <property type="term" value="F:zinc ion binding"/>
    <property type="evidence" value="ECO:0007669"/>
    <property type="project" value="UniProtKB-KW"/>
</dbReference>
<accession>A0A3G5A3L0</accession>
<dbReference type="InterPro" id="IPR013083">
    <property type="entry name" value="Znf_RING/FYVE/PHD"/>
</dbReference>
<gene>
    <name evidence="3" type="ORF">Harvfovirus62_5</name>
</gene>
<evidence type="ECO:0000256" key="1">
    <source>
        <dbReference type="PROSITE-ProRule" id="PRU00175"/>
    </source>
</evidence>
<keyword evidence="1" id="KW-0862">Zinc</keyword>
<dbReference type="PROSITE" id="PS50089">
    <property type="entry name" value="ZF_RING_2"/>
    <property type="match status" value="1"/>
</dbReference>
<sequence length="426" mass="48516">MSKLDSRYYSEIFSDKHEDVDDKLFEINYTGYVSKYSHPMALFSKVSGLPIAILELRYQDLDCYSVKNQETLITELTSHDPSHQIFQGVVTSDNQKIEFVITNVCSDYLNFNLMKYEEKVTTVNPMGLNEINELRPFESYAIKSDQTNANKVIMLKSYESSDKSVKLKDEISSSNKVGTYLYLSVVPRHGNKELAKLFDGTFWKPLDGFVVKTRSAKQVKAKYYQHHEESFMSNSVSPPLDWTNGRMMPTTQHRIFRTATTNREMNVSHTLECFDNDEHSGYSNSTGSEDNSQILDSKVGNIVTGTDIIAVHSTQTNIMYDYDLFSQPCVLGLSVMTSLKLTKKLSHQEILAEVKLLIKSYINNTYQEVISQMKTYTSENCCVCLSEKPDGVFYKCGHKCADTDCAKQLDKCPLCRTHISAFISDK</sequence>
<feature type="domain" description="RING-type" evidence="2">
    <location>
        <begin position="381"/>
        <end position="416"/>
    </location>
</feature>
<name>A0A3G5A3L0_9VIRU</name>
<dbReference type="EMBL" id="MK072304">
    <property type="protein sequence ID" value="AYV81792.1"/>
    <property type="molecule type" value="Genomic_DNA"/>
</dbReference>
<dbReference type="Pfam" id="PF13920">
    <property type="entry name" value="zf-C3HC4_3"/>
    <property type="match status" value="1"/>
</dbReference>
<organism evidence="3">
    <name type="scientific">Harvfovirus sp</name>
    <dbReference type="NCBI Taxonomy" id="2487768"/>
    <lineage>
        <taxon>Viruses</taxon>
        <taxon>Varidnaviria</taxon>
        <taxon>Bamfordvirae</taxon>
        <taxon>Nucleocytoviricota</taxon>
        <taxon>Megaviricetes</taxon>
        <taxon>Imitervirales</taxon>
        <taxon>Mimiviridae</taxon>
        <taxon>Klosneuvirinae</taxon>
    </lineage>
</organism>
<dbReference type="Gene3D" id="3.30.40.10">
    <property type="entry name" value="Zinc/RING finger domain, C3HC4 (zinc finger)"/>
    <property type="match status" value="1"/>
</dbReference>
<proteinExistence type="predicted"/>
<evidence type="ECO:0000259" key="2">
    <source>
        <dbReference type="PROSITE" id="PS50089"/>
    </source>
</evidence>
<evidence type="ECO:0000313" key="3">
    <source>
        <dbReference type="EMBL" id="AYV81792.1"/>
    </source>
</evidence>
<keyword evidence="1" id="KW-0479">Metal-binding</keyword>
<dbReference type="InterPro" id="IPR001841">
    <property type="entry name" value="Znf_RING"/>
</dbReference>
<keyword evidence="1" id="KW-0863">Zinc-finger</keyword>
<reference evidence="3" key="1">
    <citation type="submission" date="2018-10" db="EMBL/GenBank/DDBJ databases">
        <title>Hidden diversity of soil giant viruses.</title>
        <authorList>
            <person name="Schulz F."/>
            <person name="Alteio L."/>
            <person name="Goudeau D."/>
            <person name="Ryan E.M."/>
            <person name="Malmstrom R.R."/>
            <person name="Blanchard J."/>
            <person name="Woyke T."/>
        </authorList>
    </citation>
    <scope>NUCLEOTIDE SEQUENCE</scope>
    <source>
        <strain evidence="3">HAV1</strain>
    </source>
</reference>